<proteinExistence type="predicted"/>
<name>A0A427AWH0_ENSVE</name>
<accession>A0A427AWH0</accession>
<evidence type="ECO:0000313" key="2">
    <source>
        <dbReference type="Proteomes" id="UP000287651"/>
    </source>
</evidence>
<sequence length="112" mass="11702">MKRAYTSITTGGIGLDVATEHVERPAVATPVPCLDHAGRRRLAKADGVAPRLAREGRRMSSGDRLSVVLIGEDEEAEAQEPGVVVDTEHNVAGNKGDCCGTKGVEAGSTPDH</sequence>
<reference evidence="1 2" key="1">
    <citation type="journal article" date="2014" name="Agronomy (Basel)">
        <title>A Draft Genome Sequence for Ensete ventricosum, the Drought-Tolerant Tree Against Hunger.</title>
        <authorList>
            <person name="Harrison J."/>
            <person name="Moore K.A."/>
            <person name="Paszkiewicz K."/>
            <person name="Jones T."/>
            <person name="Grant M."/>
            <person name="Ambacheew D."/>
            <person name="Muzemil S."/>
            <person name="Studholme D.J."/>
        </authorList>
    </citation>
    <scope>NUCLEOTIDE SEQUENCE [LARGE SCALE GENOMIC DNA]</scope>
</reference>
<dbReference type="EMBL" id="AMZH03001135">
    <property type="protein sequence ID" value="RRT80467.1"/>
    <property type="molecule type" value="Genomic_DNA"/>
</dbReference>
<dbReference type="Proteomes" id="UP000287651">
    <property type="component" value="Unassembled WGS sequence"/>
</dbReference>
<gene>
    <name evidence="1" type="ORF">B296_00020672</name>
</gene>
<dbReference type="AlphaFoldDB" id="A0A427AWH0"/>
<protein>
    <submittedName>
        <fullName evidence="1">Uncharacterized protein</fullName>
    </submittedName>
</protein>
<comment type="caution">
    <text evidence="1">The sequence shown here is derived from an EMBL/GenBank/DDBJ whole genome shotgun (WGS) entry which is preliminary data.</text>
</comment>
<evidence type="ECO:0000313" key="1">
    <source>
        <dbReference type="EMBL" id="RRT80467.1"/>
    </source>
</evidence>
<organism evidence="1 2">
    <name type="scientific">Ensete ventricosum</name>
    <name type="common">Abyssinian banana</name>
    <name type="synonym">Musa ensete</name>
    <dbReference type="NCBI Taxonomy" id="4639"/>
    <lineage>
        <taxon>Eukaryota</taxon>
        <taxon>Viridiplantae</taxon>
        <taxon>Streptophyta</taxon>
        <taxon>Embryophyta</taxon>
        <taxon>Tracheophyta</taxon>
        <taxon>Spermatophyta</taxon>
        <taxon>Magnoliopsida</taxon>
        <taxon>Liliopsida</taxon>
        <taxon>Zingiberales</taxon>
        <taxon>Musaceae</taxon>
        <taxon>Ensete</taxon>
    </lineage>
</organism>